<accession>A0A6G4XNU6</accession>
<dbReference type="Pfam" id="PF01565">
    <property type="entry name" value="FAD_binding_4"/>
    <property type="match status" value="1"/>
</dbReference>
<dbReference type="InterPro" id="IPR050416">
    <property type="entry name" value="FAD-linked_Oxidoreductase"/>
</dbReference>
<feature type="signal peptide" evidence="7">
    <location>
        <begin position="1"/>
        <end position="19"/>
    </location>
</feature>
<comment type="similarity">
    <text evidence="2">Belongs to the oxygen-dependent FAD-linked oxidoreductase family.</text>
</comment>
<dbReference type="InterPro" id="IPR006094">
    <property type="entry name" value="Oxid_FAD_bind_N"/>
</dbReference>
<proteinExistence type="inferred from homology"/>
<dbReference type="AlphaFoldDB" id="A0A6G4XNU6"/>
<evidence type="ECO:0000256" key="1">
    <source>
        <dbReference type="ARBA" id="ARBA00001974"/>
    </source>
</evidence>
<keyword evidence="4" id="KW-0274">FAD</keyword>
<evidence type="ECO:0000256" key="5">
    <source>
        <dbReference type="ARBA" id="ARBA00023002"/>
    </source>
</evidence>
<evidence type="ECO:0000256" key="4">
    <source>
        <dbReference type="ARBA" id="ARBA00022827"/>
    </source>
</evidence>
<dbReference type="InterPro" id="IPR016169">
    <property type="entry name" value="FAD-bd_PCMH_sub2"/>
</dbReference>
<feature type="compositionally biased region" description="Low complexity" evidence="6">
    <location>
        <begin position="30"/>
        <end position="40"/>
    </location>
</feature>
<dbReference type="PANTHER" id="PTHR42973:SF39">
    <property type="entry name" value="FAD-BINDING PCMH-TYPE DOMAIN-CONTAINING PROTEIN"/>
    <property type="match status" value="1"/>
</dbReference>
<feature type="domain" description="FAD-binding PCMH-type" evidence="8">
    <location>
        <begin position="85"/>
        <end position="255"/>
    </location>
</feature>
<evidence type="ECO:0000256" key="7">
    <source>
        <dbReference type="SAM" id="SignalP"/>
    </source>
</evidence>
<evidence type="ECO:0000259" key="8">
    <source>
        <dbReference type="PROSITE" id="PS51387"/>
    </source>
</evidence>
<gene>
    <name evidence="9" type="ORF">G6045_22935</name>
</gene>
<dbReference type="PROSITE" id="PS51257">
    <property type="entry name" value="PROKAR_LIPOPROTEIN"/>
    <property type="match status" value="1"/>
</dbReference>
<dbReference type="Gene3D" id="3.30.465.10">
    <property type="match status" value="1"/>
</dbReference>
<dbReference type="Gene3D" id="3.40.462.20">
    <property type="match status" value="1"/>
</dbReference>
<dbReference type="PROSITE" id="PS00862">
    <property type="entry name" value="OX2_COVAL_FAD"/>
    <property type="match status" value="1"/>
</dbReference>
<organism evidence="9 10">
    <name type="scientific">Streptomyces mesophilus</name>
    <dbReference type="NCBI Taxonomy" id="1775132"/>
    <lineage>
        <taxon>Bacteria</taxon>
        <taxon>Bacillati</taxon>
        <taxon>Actinomycetota</taxon>
        <taxon>Actinomycetes</taxon>
        <taxon>Kitasatosporales</taxon>
        <taxon>Streptomycetaceae</taxon>
        <taxon>Streptomyces</taxon>
    </lineage>
</organism>
<evidence type="ECO:0000313" key="9">
    <source>
        <dbReference type="EMBL" id="NGO78487.1"/>
    </source>
</evidence>
<evidence type="ECO:0000313" key="10">
    <source>
        <dbReference type="Proteomes" id="UP000481109"/>
    </source>
</evidence>
<feature type="non-terminal residue" evidence="9">
    <location>
        <position position="448"/>
    </location>
</feature>
<keyword evidence="10" id="KW-1185">Reference proteome</keyword>
<keyword evidence="5" id="KW-0560">Oxidoreductase</keyword>
<sequence>MDRRTALIGGAALALSATAGCTGSGGGGSSPSPSSSSAPPDGKPSSPPARRAPDWPALAKDLDGELIRPGDADWDSARQLFNTRFDSLKPAAVAYVSGVEDIRAALAFARGTRIPVAVRGGGHSYAGWSSGNGRLVLDVSRLSSIRASGGAASVGAGARLIDVYRALAAKAATVPAGSCPSVGIAGLALGGGHGVTSRAYGLTCDSLTSATLVTADGKELVCSGAEHPDLFWALRGAGAGQFGVVTELGFRTHPASQAVACTMVWPWERAPDVVRAWQRWGPGLPDEIWSQCTVGSEAGRGPTVRVSAFSLGTYGELQNAVDRLADAVGAPASGVSLQRKSYEEAMEIYAGCASFSADEQCRLPGELPGRGAAGRLGRATYLARSDFFARELPRAGIAALVAAVNRTPDARYGTVALTALGGAVNRIAPTATAFVHRRQRMLAQYEAG</sequence>
<dbReference type="PROSITE" id="PS51387">
    <property type="entry name" value="FAD_PCMH"/>
    <property type="match status" value="1"/>
</dbReference>
<dbReference type="InterPro" id="IPR036318">
    <property type="entry name" value="FAD-bd_PCMH-like_sf"/>
</dbReference>
<dbReference type="InterPro" id="IPR006093">
    <property type="entry name" value="Oxy_OxRdtase_FAD_BS"/>
</dbReference>
<dbReference type="RefSeq" id="WP_165333961.1">
    <property type="nucleotide sequence ID" value="NZ_JAAKZW010000105.1"/>
</dbReference>
<feature type="chain" id="PRO_5038708165" evidence="7">
    <location>
        <begin position="20"/>
        <end position="448"/>
    </location>
</feature>
<keyword evidence="3" id="KW-0285">Flavoprotein</keyword>
<evidence type="ECO:0000256" key="6">
    <source>
        <dbReference type="SAM" id="MobiDB-lite"/>
    </source>
</evidence>
<dbReference type="EMBL" id="JAAKZW010000105">
    <property type="protein sequence ID" value="NGO78487.1"/>
    <property type="molecule type" value="Genomic_DNA"/>
</dbReference>
<protein>
    <submittedName>
        <fullName evidence="9">FAD-binding oxidoreductase</fullName>
    </submittedName>
</protein>
<feature type="region of interest" description="Disordered" evidence="6">
    <location>
        <begin position="19"/>
        <end position="54"/>
    </location>
</feature>
<dbReference type="SUPFAM" id="SSF56176">
    <property type="entry name" value="FAD-binding/transporter-associated domain-like"/>
    <property type="match status" value="1"/>
</dbReference>
<comment type="cofactor">
    <cofactor evidence="1">
        <name>FAD</name>
        <dbReference type="ChEBI" id="CHEBI:57692"/>
    </cofactor>
</comment>
<dbReference type="Proteomes" id="UP000481109">
    <property type="component" value="Unassembled WGS sequence"/>
</dbReference>
<keyword evidence="7" id="KW-0732">Signal</keyword>
<dbReference type="PANTHER" id="PTHR42973">
    <property type="entry name" value="BINDING OXIDOREDUCTASE, PUTATIVE (AFU_ORTHOLOGUE AFUA_1G17690)-RELATED"/>
    <property type="match status" value="1"/>
</dbReference>
<reference evidence="9 10" key="1">
    <citation type="submission" date="2020-02" db="EMBL/GenBank/DDBJ databases">
        <title>Whole-genome analyses of novel actinobacteria.</title>
        <authorList>
            <person name="Sahin N."/>
            <person name="Tokatli A."/>
        </authorList>
    </citation>
    <scope>NUCLEOTIDE SEQUENCE [LARGE SCALE GENOMIC DNA]</scope>
    <source>
        <strain evidence="9 10">YC504</strain>
    </source>
</reference>
<evidence type="ECO:0000256" key="2">
    <source>
        <dbReference type="ARBA" id="ARBA00005466"/>
    </source>
</evidence>
<name>A0A6G4XNU6_9ACTN</name>
<dbReference type="GO" id="GO:0071949">
    <property type="term" value="F:FAD binding"/>
    <property type="evidence" value="ECO:0007669"/>
    <property type="project" value="InterPro"/>
</dbReference>
<evidence type="ECO:0000256" key="3">
    <source>
        <dbReference type="ARBA" id="ARBA00022630"/>
    </source>
</evidence>
<dbReference type="InterPro" id="IPR016166">
    <property type="entry name" value="FAD-bd_PCMH"/>
</dbReference>
<comment type="caution">
    <text evidence="9">The sequence shown here is derived from an EMBL/GenBank/DDBJ whole genome shotgun (WGS) entry which is preliminary data.</text>
</comment>
<dbReference type="GO" id="GO:0016491">
    <property type="term" value="F:oxidoreductase activity"/>
    <property type="evidence" value="ECO:0007669"/>
    <property type="project" value="UniProtKB-KW"/>
</dbReference>